<comment type="caution">
    <text evidence="3">The sequence shown here is derived from an EMBL/GenBank/DDBJ whole genome shotgun (WGS) entry which is preliminary data.</text>
</comment>
<organism evidence="3 4">
    <name type="scientific">Microlunatus ginsengisoli</name>
    <dbReference type="NCBI Taxonomy" id="363863"/>
    <lineage>
        <taxon>Bacteria</taxon>
        <taxon>Bacillati</taxon>
        <taxon>Actinomycetota</taxon>
        <taxon>Actinomycetes</taxon>
        <taxon>Propionibacteriales</taxon>
        <taxon>Propionibacteriaceae</taxon>
        <taxon>Microlunatus</taxon>
    </lineage>
</organism>
<protein>
    <recommendedName>
        <fullName evidence="5">Serine/threonine protein kinase</fullName>
    </recommendedName>
</protein>
<feature type="compositionally biased region" description="Gly residues" evidence="1">
    <location>
        <begin position="151"/>
        <end position="164"/>
    </location>
</feature>
<dbReference type="Proteomes" id="UP001501490">
    <property type="component" value="Unassembled WGS sequence"/>
</dbReference>
<name>A0ABP6ZGN2_9ACTN</name>
<dbReference type="RefSeq" id="WP_344801850.1">
    <property type="nucleotide sequence ID" value="NZ_BAABAB010000006.1"/>
</dbReference>
<dbReference type="EMBL" id="BAABAB010000006">
    <property type="protein sequence ID" value="GAA3609155.1"/>
    <property type="molecule type" value="Genomic_DNA"/>
</dbReference>
<feature type="compositionally biased region" description="Basic and acidic residues" evidence="1">
    <location>
        <begin position="125"/>
        <end position="145"/>
    </location>
</feature>
<feature type="region of interest" description="Disordered" evidence="1">
    <location>
        <begin position="95"/>
        <end position="164"/>
    </location>
</feature>
<gene>
    <name evidence="3" type="ORF">GCM10022236_08520</name>
</gene>
<evidence type="ECO:0000313" key="4">
    <source>
        <dbReference type="Proteomes" id="UP001501490"/>
    </source>
</evidence>
<feature type="compositionally biased region" description="Low complexity" evidence="1">
    <location>
        <begin position="42"/>
        <end position="59"/>
    </location>
</feature>
<evidence type="ECO:0000256" key="2">
    <source>
        <dbReference type="SAM" id="Phobius"/>
    </source>
</evidence>
<evidence type="ECO:0000313" key="3">
    <source>
        <dbReference type="EMBL" id="GAA3609155.1"/>
    </source>
</evidence>
<proteinExistence type="predicted"/>
<feature type="region of interest" description="Disordered" evidence="1">
    <location>
        <begin position="1"/>
        <end position="68"/>
    </location>
</feature>
<evidence type="ECO:0000256" key="1">
    <source>
        <dbReference type="SAM" id="MobiDB-lite"/>
    </source>
</evidence>
<keyword evidence="4" id="KW-1185">Reference proteome</keyword>
<reference evidence="4" key="1">
    <citation type="journal article" date="2019" name="Int. J. Syst. Evol. Microbiol.">
        <title>The Global Catalogue of Microorganisms (GCM) 10K type strain sequencing project: providing services to taxonomists for standard genome sequencing and annotation.</title>
        <authorList>
            <consortium name="The Broad Institute Genomics Platform"/>
            <consortium name="The Broad Institute Genome Sequencing Center for Infectious Disease"/>
            <person name="Wu L."/>
            <person name="Ma J."/>
        </authorList>
    </citation>
    <scope>NUCLEOTIDE SEQUENCE [LARGE SCALE GENOMIC DNA]</scope>
    <source>
        <strain evidence="4">JCM 16929</strain>
    </source>
</reference>
<accession>A0ABP6ZGN2</accession>
<keyword evidence="2" id="KW-0812">Transmembrane</keyword>
<feature type="compositionally biased region" description="Gly residues" evidence="1">
    <location>
        <begin position="115"/>
        <end position="124"/>
    </location>
</feature>
<evidence type="ECO:0008006" key="5">
    <source>
        <dbReference type="Google" id="ProtNLM"/>
    </source>
</evidence>
<keyword evidence="2" id="KW-0472">Membrane</keyword>
<keyword evidence="2" id="KW-1133">Transmembrane helix</keyword>
<sequence>MSELTPRHSGSRWEPSRDPFTPGGSPGRSPDRAAAEPTVPIPAAAMSPAASSPDAVRTATDPDDRADRRGSALVVVSVVAVLTLLLTGGWLWLAPQLRHGDDPSTASSQAPSAGGPDGRTGPGFGHDRPHRDRDGDRGQRPRTFGDEQGSDGAGSGAGGSSGGA</sequence>
<feature type="transmembrane region" description="Helical" evidence="2">
    <location>
        <begin position="72"/>
        <end position="93"/>
    </location>
</feature>